<accession>A0A1I2LWW9</accession>
<dbReference type="SMART" id="SM00947">
    <property type="entry name" value="Pro_CA"/>
    <property type="match status" value="1"/>
</dbReference>
<feature type="binding site" evidence="6">
    <location>
        <position position="41"/>
    </location>
    <ligand>
        <name>Zn(2+)</name>
        <dbReference type="ChEBI" id="CHEBI:29105"/>
    </ligand>
</feature>
<name>A0A1I2LWW9_9BACL</name>
<evidence type="ECO:0000313" key="8">
    <source>
        <dbReference type="Proteomes" id="UP000198661"/>
    </source>
</evidence>
<dbReference type="PANTHER" id="PTHR43175:SF3">
    <property type="entry name" value="CARBON DISULFIDE HYDROLASE"/>
    <property type="match status" value="1"/>
</dbReference>
<keyword evidence="8" id="KW-1185">Reference proteome</keyword>
<dbReference type="InterPro" id="IPR001765">
    <property type="entry name" value="Carbonic_anhydrase"/>
</dbReference>
<organism evidence="7 8">
    <name type="scientific">Planifilum fulgidum</name>
    <dbReference type="NCBI Taxonomy" id="201973"/>
    <lineage>
        <taxon>Bacteria</taxon>
        <taxon>Bacillati</taxon>
        <taxon>Bacillota</taxon>
        <taxon>Bacilli</taxon>
        <taxon>Bacillales</taxon>
        <taxon>Thermoactinomycetaceae</taxon>
        <taxon>Planifilum</taxon>
    </lineage>
</organism>
<reference evidence="7 8" key="1">
    <citation type="submission" date="2016-10" db="EMBL/GenBank/DDBJ databases">
        <authorList>
            <person name="de Groot N.N."/>
        </authorList>
    </citation>
    <scope>NUCLEOTIDE SEQUENCE [LARGE SCALE GENOMIC DNA]</scope>
    <source>
        <strain evidence="7 8">DSM 44945</strain>
    </source>
</reference>
<evidence type="ECO:0000256" key="2">
    <source>
        <dbReference type="ARBA" id="ARBA00012925"/>
    </source>
</evidence>
<feature type="binding site" evidence="6">
    <location>
        <position position="43"/>
    </location>
    <ligand>
        <name>Zn(2+)</name>
        <dbReference type="ChEBI" id="CHEBI:29105"/>
    </ligand>
</feature>
<keyword evidence="4 6" id="KW-0862">Zinc</keyword>
<dbReference type="GO" id="GO:0008270">
    <property type="term" value="F:zinc ion binding"/>
    <property type="evidence" value="ECO:0007669"/>
    <property type="project" value="InterPro"/>
</dbReference>
<dbReference type="OrthoDB" id="9792260at2"/>
<dbReference type="EC" id="4.2.1.1" evidence="2"/>
<evidence type="ECO:0000256" key="6">
    <source>
        <dbReference type="PIRSR" id="PIRSR601765-1"/>
    </source>
</evidence>
<proteinExistence type="inferred from homology"/>
<feature type="binding site" evidence="6">
    <location>
        <position position="94"/>
    </location>
    <ligand>
        <name>Zn(2+)</name>
        <dbReference type="ChEBI" id="CHEBI:29105"/>
    </ligand>
</feature>
<dbReference type="CDD" id="cd03379">
    <property type="entry name" value="beta_CA_cladeD"/>
    <property type="match status" value="1"/>
</dbReference>
<keyword evidence="3 6" id="KW-0479">Metal-binding</keyword>
<comment type="catalytic activity">
    <reaction evidence="5">
        <text>hydrogencarbonate + H(+) = CO2 + H2O</text>
        <dbReference type="Rhea" id="RHEA:10748"/>
        <dbReference type="ChEBI" id="CHEBI:15377"/>
        <dbReference type="ChEBI" id="CHEBI:15378"/>
        <dbReference type="ChEBI" id="CHEBI:16526"/>
        <dbReference type="ChEBI" id="CHEBI:17544"/>
        <dbReference type="EC" id="4.2.1.1"/>
    </reaction>
</comment>
<dbReference type="Proteomes" id="UP000198661">
    <property type="component" value="Unassembled WGS sequence"/>
</dbReference>
<dbReference type="GO" id="GO:0004089">
    <property type="term" value="F:carbonate dehydratase activity"/>
    <property type="evidence" value="ECO:0007669"/>
    <property type="project" value="UniProtKB-EC"/>
</dbReference>
<protein>
    <recommendedName>
        <fullName evidence="2">carbonic anhydrase</fullName>
        <ecNumber evidence="2">4.2.1.1</ecNumber>
    </recommendedName>
</protein>
<dbReference type="EMBL" id="FOOK01000006">
    <property type="protein sequence ID" value="SFF83010.1"/>
    <property type="molecule type" value="Genomic_DNA"/>
</dbReference>
<dbReference type="InterPro" id="IPR036874">
    <property type="entry name" value="Carbonic_anhydrase_sf"/>
</dbReference>
<evidence type="ECO:0000256" key="3">
    <source>
        <dbReference type="ARBA" id="ARBA00022723"/>
    </source>
</evidence>
<dbReference type="SUPFAM" id="SSF53056">
    <property type="entry name" value="beta-carbonic anhydrase, cab"/>
    <property type="match status" value="1"/>
</dbReference>
<dbReference type="RefSeq" id="WP_092036467.1">
    <property type="nucleotide sequence ID" value="NZ_FOOK01000006.1"/>
</dbReference>
<evidence type="ECO:0000256" key="4">
    <source>
        <dbReference type="ARBA" id="ARBA00022833"/>
    </source>
</evidence>
<evidence type="ECO:0000256" key="5">
    <source>
        <dbReference type="ARBA" id="ARBA00048348"/>
    </source>
</evidence>
<dbReference type="Gene3D" id="3.40.1050.10">
    <property type="entry name" value="Carbonic anhydrase"/>
    <property type="match status" value="1"/>
</dbReference>
<dbReference type="AlphaFoldDB" id="A0A1I2LWW9"/>
<dbReference type="STRING" id="201973.SAMN04488025_10647"/>
<evidence type="ECO:0000256" key="1">
    <source>
        <dbReference type="ARBA" id="ARBA00006217"/>
    </source>
</evidence>
<dbReference type="Pfam" id="PF00484">
    <property type="entry name" value="Pro_CA"/>
    <property type="match status" value="1"/>
</dbReference>
<feature type="binding site" evidence="6">
    <location>
        <position position="97"/>
    </location>
    <ligand>
        <name>Zn(2+)</name>
        <dbReference type="ChEBI" id="CHEBI:29105"/>
    </ligand>
</feature>
<comment type="similarity">
    <text evidence="1">Belongs to the beta-class carbonic anhydrase family.</text>
</comment>
<sequence>MKNQPTSNAKALLESNRAYAQRFNQGDLPSPPARKVAIVTCMDARLDPLAFLDAQLGDIHVIRNAGGRVTEDVIRSLVISEQLLDTKEIIVIHHTDCGMLTFKNEDLYARIEKNLGEKAGKEARKIDFLPFRDLEESVREDMEKLKQSELIPEDVRIYGGIYDVRTGRVEPVE</sequence>
<evidence type="ECO:0000313" key="7">
    <source>
        <dbReference type="EMBL" id="SFF83010.1"/>
    </source>
</evidence>
<gene>
    <name evidence="7" type="ORF">SAMN04488025_10647</name>
</gene>
<comment type="cofactor">
    <cofactor evidence="6">
        <name>Zn(2+)</name>
        <dbReference type="ChEBI" id="CHEBI:29105"/>
    </cofactor>
    <text evidence="6">Binds 1 zinc ion per subunit.</text>
</comment>
<dbReference type="PANTHER" id="PTHR43175">
    <property type="entry name" value="CARBONIC ANHYDRASE"/>
    <property type="match status" value="1"/>
</dbReference>